<evidence type="ECO:0000256" key="9">
    <source>
        <dbReference type="ARBA" id="ARBA00022679"/>
    </source>
</evidence>
<evidence type="ECO:0000256" key="6">
    <source>
        <dbReference type="ARBA" id="ARBA00014679"/>
    </source>
</evidence>
<dbReference type="Pfam" id="PF01746">
    <property type="entry name" value="tRNA_m1G_MT"/>
    <property type="match status" value="1"/>
</dbReference>
<dbReference type="InterPro" id="IPR029028">
    <property type="entry name" value="Alpha/beta_knot_MTases"/>
</dbReference>
<comment type="function">
    <text evidence="1 15 17">Specifically methylates guanosine-37 in various tRNAs.</text>
</comment>
<keyword evidence="10 15" id="KW-0949">S-adenosyl-L-methionine</keyword>
<dbReference type="Proteomes" id="UP000011658">
    <property type="component" value="Chromosome"/>
</dbReference>
<comment type="subcellular location">
    <subcellularLocation>
        <location evidence="2 15 17">Cytoplasm</location>
    </subcellularLocation>
</comment>
<evidence type="ECO:0000256" key="1">
    <source>
        <dbReference type="ARBA" id="ARBA00002634"/>
    </source>
</evidence>
<evidence type="ECO:0000256" key="15">
    <source>
        <dbReference type="HAMAP-Rule" id="MF_00605"/>
    </source>
</evidence>
<evidence type="ECO:0000256" key="14">
    <source>
        <dbReference type="ARBA" id="ARBA00047783"/>
    </source>
</evidence>
<gene>
    <name evidence="15" type="primary">trmD</name>
    <name evidence="19" type="ORF">ST1E_0737</name>
</gene>
<sequence>MRLDIITLFPEIFDFIKDIGVVGRAYKNKKWELNTWNPRDFTNNKNRRVDDSPYGGGPGMVISAESLENTVNSIKDRHKLSGLDEAPVILFSPIGDTFNQNHALRLSSSSGVILVCGRYEGVDKRFISRCVTQEISIGDFILSGGEIAALALIDAVVRLLPNVLGNNNSKLYESFDINNSGLLDDHPYTRPRSFRGEKVPDILLNGNHKDINKWRREQSLTITFTRRPDLIIKARNQGLLTKDDELFISNLKK</sequence>
<dbReference type="PANTHER" id="PTHR46417:SF1">
    <property type="entry name" value="TRNA (GUANINE-N(1)-)-METHYLTRANSFERASE"/>
    <property type="match status" value="1"/>
</dbReference>
<feature type="binding site" evidence="15 16">
    <location>
        <begin position="137"/>
        <end position="142"/>
    </location>
    <ligand>
        <name>S-adenosyl-L-methionine</name>
        <dbReference type="ChEBI" id="CHEBI:59789"/>
    </ligand>
</feature>
<dbReference type="SUPFAM" id="SSF75217">
    <property type="entry name" value="alpha/beta knot"/>
    <property type="match status" value="1"/>
</dbReference>
<dbReference type="GO" id="GO:0002939">
    <property type="term" value="P:tRNA N1-guanine methylation"/>
    <property type="evidence" value="ECO:0007669"/>
    <property type="project" value="TreeGrafter"/>
</dbReference>
<dbReference type="PIRSF" id="PIRSF000386">
    <property type="entry name" value="tRNA_mtase"/>
    <property type="match status" value="1"/>
</dbReference>
<keyword evidence="9 15" id="KW-0808">Transferase</keyword>
<protein>
    <recommendedName>
        <fullName evidence="6 15">tRNA (guanine-N(1)-)-methyltransferase</fullName>
        <ecNumber evidence="5 15">2.1.1.228</ecNumber>
    </recommendedName>
    <alternativeName>
        <fullName evidence="12 15">M1G-methyltransferase</fullName>
    </alternativeName>
    <alternativeName>
        <fullName evidence="13 15">tRNA [GM37] methyltransferase</fullName>
    </alternativeName>
</protein>
<evidence type="ECO:0000256" key="3">
    <source>
        <dbReference type="ARBA" id="ARBA00007630"/>
    </source>
</evidence>
<comment type="similarity">
    <text evidence="3 15 17">Belongs to the RNA methyltransferase TrmD family.</text>
</comment>
<evidence type="ECO:0000256" key="4">
    <source>
        <dbReference type="ARBA" id="ARBA00011738"/>
    </source>
</evidence>
<dbReference type="InterPro" id="IPR023148">
    <property type="entry name" value="tRNA_m1G_MeTrfase_C_sf"/>
</dbReference>
<keyword evidence="8 15" id="KW-0489">Methyltransferase</keyword>
<evidence type="ECO:0000256" key="16">
    <source>
        <dbReference type="PIRSR" id="PIRSR000386-1"/>
    </source>
</evidence>
<evidence type="ECO:0000313" key="20">
    <source>
        <dbReference type="Proteomes" id="UP000011658"/>
    </source>
</evidence>
<evidence type="ECO:0000256" key="8">
    <source>
        <dbReference type="ARBA" id="ARBA00022603"/>
    </source>
</evidence>
<dbReference type="STRING" id="1208921.ST1E_0737"/>
<dbReference type="RefSeq" id="WP_015389584.1">
    <property type="nucleotide sequence ID" value="NC_020284.1"/>
</dbReference>
<evidence type="ECO:0000313" key="19">
    <source>
        <dbReference type="EMBL" id="AGF49100.1"/>
    </source>
</evidence>
<dbReference type="PATRIC" id="fig|1208921.3.peg.384"/>
<evidence type="ECO:0000256" key="7">
    <source>
        <dbReference type="ARBA" id="ARBA00022490"/>
    </source>
</evidence>
<keyword evidence="20" id="KW-1185">Reference proteome</keyword>
<evidence type="ECO:0000256" key="12">
    <source>
        <dbReference type="ARBA" id="ARBA00029736"/>
    </source>
</evidence>
<dbReference type="PANTHER" id="PTHR46417">
    <property type="entry name" value="TRNA (GUANINE-N(1)-)-METHYLTRANSFERASE"/>
    <property type="match status" value="1"/>
</dbReference>
<accession>M1MB47</accession>
<dbReference type="EC" id="2.1.1.228" evidence="5 15"/>
<dbReference type="InterPro" id="IPR016009">
    <property type="entry name" value="tRNA_MeTrfase_TRMD/TRM10"/>
</dbReference>
<reference evidence="19 20" key="1">
    <citation type="journal article" date="2013" name="Genome Biol. Evol.">
        <title>Genome evolution and phylogenomic analysis of candidatus kinetoplastibacterium, the betaproteobacterial endosymbionts of strigomonas and angomonas.</title>
        <authorList>
            <person name="Alves J.M."/>
            <person name="Serrano M.G."/>
            <person name="Maia da Silva F."/>
            <person name="Voegtly L.J."/>
            <person name="Matveyev A.V."/>
            <person name="Teixeira M.M."/>
            <person name="Camargo E.P."/>
            <person name="Buck G.A."/>
        </authorList>
    </citation>
    <scope>NUCLEOTIDE SEQUENCE [LARGE SCALE GENOMIC DNA]</scope>
    <source>
        <strain evidence="19 20">TCC219</strain>
    </source>
</reference>
<dbReference type="GO" id="GO:0005829">
    <property type="term" value="C:cytosol"/>
    <property type="evidence" value="ECO:0007669"/>
    <property type="project" value="TreeGrafter"/>
</dbReference>
<dbReference type="HAMAP" id="MF_00605">
    <property type="entry name" value="TrmD"/>
    <property type="match status" value="1"/>
</dbReference>
<feature type="domain" description="tRNA methyltransferase TRMD/TRM10-type" evidence="18">
    <location>
        <begin position="1"/>
        <end position="231"/>
    </location>
</feature>
<dbReference type="CDD" id="cd18080">
    <property type="entry name" value="TrmD-like"/>
    <property type="match status" value="1"/>
</dbReference>
<dbReference type="eggNOG" id="COG0336">
    <property type="taxonomic scope" value="Bacteria"/>
</dbReference>
<evidence type="ECO:0000256" key="2">
    <source>
        <dbReference type="ARBA" id="ARBA00004496"/>
    </source>
</evidence>
<proteinExistence type="inferred from homology"/>
<dbReference type="NCBIfam" id="NF000648">
    <property type="entry name" value="PRK00026.1"/>
    <property type="match status" value="1"/>
</dbReference>
<comment type="catalytic activity">
    <reaction evidence="14 15 17">
        <text>guanosine(37) in tRNA + S-adenosyl-L-methionine = N(1)-methylguanosine(37) in tRNA + S-adenosyl-L-homocysteine + H(+)</text>
        <dbReference type="Rhea" id="RHEA:36899"/>
        <dbReference type="Rhea" id="RHEA-COMP:10145"/>
        <dbReference type="Rhea" id="RHEA-COMP:10147"/>
        <dbReference type="ChEBI" id="CHEBI:15378"/>
        <dbReference type="ChEBI" id="CHEBI:57856"/>
        <dbReference type="ChEBI" id="CHEBI:59789"/>
        <dbReference type="ChEBI" id="CHEBI:73542"/>
        <dbReference type="ChEBI" id="CHEBI:74269"/>
        <dbReference type="EC" id="2.1.1.228"/>
    </reaction>
</comment>
<dbReference type="NCBIfam" id="TIGR00088">
    <property type="entry name" value="trmD"/>
    <property type="match status" value="1"/>
</dbReference>
<dbReference type="GO" id="GO:0052906">
    <property type="term" value="F:tRNA (guanine(37)-N1)-methyltransferase activity"/>
    <property type="evidence" value="ECO:0007669"/>
    <property type="project" value="UniProtKB-UniRule"/>
</dbReference>
<evidence type="ECO:0000256" key="13">
    <source>
        <dbReference type="ARBA" id="ARBA00033392"/>
    </source>
</evidence>
<evidence type="ECO:0000256" key="11">
    <source>
        <dbReference type="ARBA" id="ARBA00022694"/>
    </source>
</evidence>
<evidence type="ECO:0000256" key="10">
    <source>
        <dbReference type="ARBA" id="ARBA00022691"/>
    </source>
</evidence>
<evidence type="ECO:0000256" key="17">
    <source>
        <dbReference type="RuleBase" id="RU003464"/>
    </source>
</evidence>
<evidence type="ECO:0000259" key="18">
    <source>
        <dbReference type="Pfam" id="PF01746"/>
    </source>
</evidence>
<dbReference type="EMBL" id="CP003806">
    <property type="protein sequence ID" value="AGF49100.1"/>
    <property type="molecule type" value="Genomic_DNA"/>
</dbReference>
<dbReference type="KEGG" id="kga:ST1E_0737"/>
<feature type="binding site" evidence="15 16">
    <location>
        <position position="117"/>
    </location>
    <ligand>
        <name>S-adenosyl-L-methionine</name>
        <dbReference type="ChEBI" id="CHEBI:59789"/>
    </ligand>
</feature>
<dbReference type="Gene3D" id="1.10.1270.20">
    <property type="entry name" value="tRNA(m1g37)methyltransferase, domain 2"/>
    <property type="match status" value="1"/>
</dbReference>
<dbReference type="InterPro" id="IPR002649">
    <property type="entry name" value="tRNA_m1G_MeTrfase_TrmD"/>
</dbReference>
<dbReference type="HOGENOM" id="CLU_047363_0_1_4"/>
<dbReference type="OrthoDB" id="9807416at2"/>
<dbReference type="FunFam" id="3.40.1280.10:FF:000001">
    <property type="entry name" value="tRNA (guanine-N(1)-)-methyltransferase"/>
    <property type="match status" value="1"/>
</dbReference>
<name>M1MB47_9PROT</name>
<keyword evidence="7 15" id="KW-0963">Cytoplasm</keyword>
<comment type="subunit">
    <text evidence="4 15 17">Homodimer.</text>
</comment>
<dbReference type="Gene3D" id="3.40.1280.10">
    <property type="match status" value="1"/>
</dbReference>
<evidence type="ECO:0000256" key="5">
    <source>
        <dbReference type="ARBA" id="ARBA00012807"/>
    </source>
</evidence>
<keyword evidence="11 15" id="KW-0819">tRNA processing</keyword>
<organism evidence="19 20">
    <name type="scientific">Candidatus Kinetoplastidibacterium galati TCC219</name>
    <dbReference type="NCBI Taxonomy" id="1208921"/>
    <lineage>
        <taxon>Bacteria</taxon>
        <taxon>Pseudomonadati</taxon>
        <taxon>Pseudomonadota</taxon>
        <taxon>Betaproteobacteria</taxon>
        <taxon>Candidatus Kinetoplastidibacterium</taxon>
    </lineage>
</organism>
<dbReference type="InterPro" id="IPR029026">
    <property type="entry name" value="tRNA_m1G_MTases_N"/>
</dbReference>
<dbReference type="AlphaFoldDB" id="M1MB47"/>